<dbReference type="SUPFAM" id="SSF53649">
    <property type="entry name" value="Alkaline phosphatase-like"/>
    <property type="match status" value="1"/>
</dbReference>
<evidence type="ECO:0000313" key="9">
    <source>
        <dbReference type="EMBL" id="SHG21364.1"/>
    </source>
</evidence>
<feature type="coiled-coil region" evidence="7">
    <location>
        <begin position="239"/>
        <end position="266"/>
    </location>
</feature>
<dbReference type="GO" id="GO:0046872">
    <property type="term" value="F:metal ion binding"/>
    <property type="evidence" value="ECO:0007669"/>
    <property type="project" value="UniProtKB-KW"/>
</dbReference>
<gene>
    <name evidence="9" type="ORF">SAMN05444483_10674</name>
</gene>
<comment type="similarity">
    <text evidence="2">Belongs to the sulfatase family.</text>
</comment>
<evidence type="ECO:0000256" key="5">
    <source>
        <dbReference type="ARBA" id="ARBA00022801"/>
    </source>
</evidence>
<keyword evidence="10" id="KW-1185">Reference proteome</keyword>
<protein>
    <submittedName>
        <fullName evidence="9">Arylsulfatase A</fullName>
    </submittedName>
</protein>
<dbReference type="InterPro" id="IPR024607">
    <property type="entry name" value="Sulfatase_CS"/>
</dbReference>
<dbReference type="PROSITE" id="PS00149">
    <property type="entry name" value="SULFATASE_2"/>
    <property type="match status" value="1"/>
</dbReference>
<dbReference type="PROSITE" id="PS51257">
    <property type="entry name" value="PROKAR_LIPOPROTEIN"/>
    <property type="match status" value="1"/>
</dbReference>
<proteinExistence type="inferred from homology"/>
<evidence type="ECO:0000256" key="2">
    <source>
        <dbReference type="ARBA" id="ARBA00008779"/>
    </source>
</evidence>
<evidence type="ECO:0000256" key="1">
    <source>
        <dbReference type="ARBA" id="ARBA00001913"/>
    </source>
</evidence>
<evidence type="ECO:0000256" key="6">
    <source>
        <dbReference type="ARBA" id="ARBA00022837"/>
    </source>
</evidence>
<keyword evidence="5" id="KW-0378">Hydrolase</keyword>
<sequence>MTKLKQLSSKIGIKTFSLMLICMGLISCKNKSEKSEQEKNPGNKPNVVFLLVDDMGWKDLAVYGSDFYETPNIDRLAEMGTRFTNAYTPNPVCSPTRAAILSGKYPSRVGVTDWIPGDDPKDRILKGPEDLHQLPLEEKTIAETLKANGYKTFFAGKWHLGDEGNLPTDQGFDINKGGFHYGQPPGGYYAPYKNKKLEDGPDGEYLTDRLTKESIKFLEENKDDPFYLHLAFYTVHTPIQANKEYIEKFQKKKEQLEESELVIEKDGRGYTVQNQSNAAYASMIYSLDKNVGKLLNKLDSLELTDNTLIIFTSDNGGLTTLGHRRSTPPTSVKPLKAGKGWAYEGGLRVPFIIKPPGNKPSEKTFDEPVISMDLYPTILDYLKLEKVPEQHKDGESLYSLIEKNEKPRREALFFHYPHYHTSGWTPGSAIRKGDWKMLHFYENDTYELYNLKDDIGEKNDVSKQHPEKLDSLKQDLKEIIQETNSALPQGN</sequence>
<dbReference type="PANTHER" id="PTHR42693">
    <property type="entry name" value="ARYLSULFATASE FAMILY MEMBER"/>
    <property type="match status" value="1"/>
</dbReference>
<keyword evidence="4" id="KW-0732">Signal</keyword>
<dbReference type="Pfam" id="PF00884">
    <property type="entry name" value="Sulfatase"/>
    <property type="match status" value="1"/>
</dbReference>
<dbReference type="Gene3D" id="3.30.1120.10">
    <property type="match status" value="1"/>
</dbReference>
<accession>A0A1M5HZA1</accession>
<dbReference type="InterPro" id="IPR000917">
    <property type="entry name" value="Sulfatase_N"/>
</dbReference>
<dbReference type="EMBL" id="FQVT01000006">
    <property type="protein sequence ID" value="SHG21364.1"/>
    <property type="molecule type" value="Genomic_DNA"/>
</dbReference>
<keyword evidence="6" id="KW-0106">Calcium</keyword>
<evidence type="ECO:0000256" key="3">
    <source>
        <dbReference type="ARBA" id="ARBA00022723"/>
    </source>
</evidence>
<dbReference type="RefSeq" id="WP_072879731.1">
    <property type="nucleotide sequence ID" value="NZ_FQVT01000006.1"/>
</dbReference>
<feature type="domain" description="Sulfatase N-terminal" evidence="8">
    <location>
        <begin position="45"/>
        <end position="382"/>
    </location>
</feature>
<evidence type="ECO:0000256" key="7">
    <source>
        <dbReference type="SAM" id="Coils"/>
    </source>
</evidence>
<comment type="cofactor">
    <cofactor evidence="1">
        <name>Ca(2+)</name>
        <dbReference type="ChEBI" id="CHEBI:29108"/>
    </cofactor>
</comment>
<dbReference type="InterPro" id="IPR050738">
    <property type="entry name" value="Sulfatase"/>
</dbReference>
<dbReference type="CDD" id="cd16144">
    <property type="entry name" value="ARS_like"/>
    <property type="match status" value="1"/>
</dbReference>
<name>A0A1M5HZA1_SALEC</name>
<dbReference type="PANTHER" id="PTHR42693:SF42">
    <property type="entry name" value="ARYLSULFATASE G"/>
    <property type="match status" value="1"/>
</dbReference>
<evidence type="ECO:0000259" key="8">
    <source>
        <dbReference type="Pfam" id="PF00884"/>
    </source>
</evidence>
<dbReference type="STRING" id="1073325.SAMN05444483_10674"/>
<dbReference type="GO" id="GO:0004065">
    <property type="term" value="F:arylsulfatase activity"/>
    <property type="evidence" value="ECO:0007669"/>
    <property type="project" value="TreeGrafter"/>
</dbReference>
<keyword evidence="7" id="KW-0175">Coiled coil</keyword>
<keyword evidence="3" id="KW-0479">Metal-binding</keyword>
<organism evidence="9 10">
    <name type="scientific">Salegentibacter echinorum</name>
    <dbReference type="NCBI Taxonomy" id="1073325"/>
    <lineage>
        <taxon>Bacteria</taxon>
        <taxon>Pseudomonadati</taxon>
        <taxon>Bacteroidota</taxon>
        <taxon>Flavobacteriia</taxon>
        <taxon>Flavobacteriales</taxon>
        <taxon>Flavobacteriaceae</taxon>
        <taxon>Salegentibacter</taxon>
    </lineage>
</organism>
<evidence type="ECO:0000256" key="4">
    <source>
        <dbReference type="ARBA" id="ARBA00022729"/>
    </source>
</evidence>
<dbReference type="InterPro" id="IPR017850">
    <property type="entry name" value="Alkaline_phosphatase_core_sf"/>
</dbReference>
<evidence type="ECO:0000313" key="10">
    <source>
        <dbReference type="Proteomes" id="UP000183945"/>
    </source>
</evidence>
<reference evidence="10" key="1">
    <citation type="submission" date="2016-11" db="EMBL/GenBank/DDBJ databases">
        <authorList>
            <person name="Varghese N."/>
            <person name="Submissions S."/>
        </authorList>
    </citation>
    <scope>NUCLEOTIDE SEQUENCE [LARGE SCALE GENOMIC DNA]</scope>
    <source>
        <strain evidence="10">DSM 24579</strain>
    </source>
</reference>
<dbReference type="Gene3D" id="3.40.720.10">
    <property type="entry name" value="Alkaline Phosphatase, subunit A"/>
    <property type="match status" value="1"/>
</dbReference>
<dbReference type="Proteomes" id="UP000183945">
    <property type="component" value="Unassembled WGS sequence"/>
</dbReference>
<dbReference type="AlphaFoldDB" id="A0A1M5HZA1"/>